<keyword evidence="2" id="KW-0560">Oxidoreductase</keyword>
<dbReference type="SMART" id="SM00829">
    <property type="entry name" value="PKS_ER"/>
    <property type="match status" value="1"/>
</dbReference>
<dbReference type="RefSeq" id="WP_134762720.1">
    <property type="nucleotide sequence ID" value="NZ_SOZD01000004.1"/>
</dbReference>
<evidence type="ECO:0000259" key="4">
    <source>
        <dbReference type="SMART" id="SM00829"/>
    </source>
</evidence>
<dbReference type="EMBL" id="SOZD01000004">
    <property type="protein sequence ID" value="TFF21836.1"/>
    <property type="molecule type" value="Genomic_DNA"/>
</dbReference>
<evidence type="ECO:0000256" key="2">
    <source>
        <dbReference type="ARBA" id="ARBA00023002"/>
    </source>
</evidence>
<dbReference type="SUPFAM" id="SSF50129">
    <property type="entry name" value="GroES-like"/>
    <property type="match status" value="2"/>
</dbReference>
<keyword evidence="6" id="KW-1185">Reference proteome</keyword>
<name>A0A4Y8RHE0_9HYPH</name>
<evidence type="ECO:0000256" key="1">
    <source>
        <dbReference type="ARBA" id="ARBA00005336"/>
    </source>
</evidence>
<accession>A0A4Y8RHE0</accession>
<dbReference type="PROSITE" id="PS00775">
    <property type="entry name" value="GLYCOSYL_HYDROL_F3"/>
    <property type="match status" value="1"/>
</dbReference>
<organism evidence="5 6">
    <name type="scientific">Jiella endophytica</name>
    <dbReference type="NCBI Taxonomy" id="2558362"/>
    <lineage>
        <taxon>Bacteria</taxon>
        <taxon>Pseudomonadati</taxon>
        <taxon>Pseudomonadota</taxon>
        <taxon>Alphaproteobacteria</taxon>
        <taxon>Hyphomicrobiales</taxon>
        <taxon>Aurantimonadaceae</taxon>
        <taxon>Jiella</taxon>
    </lineage>
</organism>
<keyword evidence="3" id="KW-0326">Glycosidase</keyword>
<dbReference type="OrthoDB" id="9805663at2"/>
<dbReference type="InterPro" id="IPR041694">
    <property type="entry name" value="ADH_N_2"/>
</dbReference>
<comment type="caution">
    <text evidence="5">The sequence shown here is derived from an EMBL/GenBank/DDBJ whole genome shotgun (WGS) entry which is preliminary data.</text>
</comment>
<dbReference type="Pfam" id="PF00107">
    <property type="entry name" value="ADH_zinc_N"/>
    <property type="match status" value="1"/>
</dbReference>
<dbReference type="GO" id="GO:0004553">
    <property type="term" value="F:hydrolase activity, hydrolyzing O-glycosyl compounds"/>
    <property type="evidence" value="ECO:0007669"/>
    <property type="project" value="InterPro"/>
</dbReference>
<dbReference type="InterPro" id="IPR013149">
    <property type="entry name" value="ADH-like_C"/>
</dbReference>
<dbReference type="PANTHER" id="PTHR43205">
    <property type="entry name" value="PROSTAGLANDIN REDUCTASE"/>
    <property type="match status" value="1"/>
</dbReference>
<dbReference type="AlphaFoldDB" id="A0A4Y8RHE0"/>
<dbReference type="CDD" id="cd05288">
    <property type="entry name" value="PGDH"/>
    <property type="match status" value="1"/>
</dbReference>
<dbReference type="SUPFAM" id="SSF51735">
    <property type="entry name" value="NAD(P)-binding Rossmann-fold domains"/>
    <property type="match status" value="1"/>
</dbReference>
<dbReference type="Proteomes" id="UP000298179">
    <property type="component" value="Unassembled WGS sequence"/>
</dbReference>
<gene>
    <name evidence="5" type="ORF">E3C22_14280</name>
</gene>
<dbReference type="InterPro" id="IPR020843">
    <property type="entry name" value="ER"/>
</dbReference>
<reference evidence="5 6" key="1">
    <citation type="submission" date="2019-03" db="EMBL/GenBank/DDBJ databases">
        <title>Jiella endophytica sp. nov., a novel endophytic bacterium isolated from root of Ficus microcarpa Linn. f.</title>
        <authorList>
            <person name="Tuo L."/>
        </authorList>
    </citation>
    <scope>NUCLEOTIDE SEQUENCE [LARGE SCALE GENOMIC DNA]</scope>
    <source>
        <strain evidence="5 6">CBS5Q-3</strain>
    </source>
</reference>
<dbReference type="GO" id="GO:0005975">
    <property type="term" value="P:carbohydrate metabolic process"/>
    <property type="evidence" value="ECO:0007669"/>
    <property type="project" value="InterPro"/>
</dbReference>
<dbReference type="InterPro" id="IPR045010">
    <property type="entry name" value="MDR_fam"/>
</dbReference>
<dbReference type="Gene3D" id="3.40.50.720">
    <property type="entry name" value="NAD(P)-binding Rossmann-like Domain"/>
    <property type="match status" value="1"/>
</dbReference>
<keyword evidence="3" id="KW-0378">Hydrolase</keyword>
<evidence type="ECO:0000256" key="3">
    <source>
        <dbReference type="ARBA" id="ARBA00023295"/>
    </source>
</evidence>
<dbReference type="FunFam" id="3.40.50.720:FF:000121">
    <property type="entry name" value="Prostaglandin reductase 2"/>
    <property type="match status" value="1"/>
</dbReference>
<dbReference type="GO" id="GO:0016628">
    <property type="term" value="F:oxidoreductase activity, acting on the CH-CH group of donors, NAD or NADP as acceptor"/>
    <property type="evidence" value="ECO:0007669"/>
    <property type="project" value="InterPro"/>
</dbReference>
<dbReference type="InterPro" id="IPR036291">
    <property type="entry name" value="NAD(P)-bd_dom_sf"/>
</dbReference>
<dbReference type="InterPro" id="IPR011032">
    <property type="entry name" value="GroES-like_sf"/>
</dbReference>
<dbReference type="Gene3D" id="3.90.180.10">
    <property type="entry name" value="Medium-chain alcohol dehydrogenases, catalytic domain"/>
    <property type="match status" value="1"/>
</dbReference>
<proteinExistence type="inferred from homology"/>
<dbReference type="Pfam" id="PF16884">
    <property type="entry name" value="ADH_N_2"/>
    <property type="match status" value="1"/>
</dbReference>
<evidence type="ECO:0000313" key="5">
    <source>
        <dbReference type="EMBL" id="TFF21836.1"/>
    </source>
</evidence>
<sequence>MAKNRRFVLASRPKGAPTPENFRFETVETPVPGDGEVLIRNRFLSLDPYMRGRMSDAKSYATPVEIDAVMGGGTVGVVKASNNPRFSEGDLVLAQGGWQDFSLSNGRDLRKLPPELDHPSYALSILGMPGFTAWHGLLKIGEPKAGETVVVAAASGPVGSIVGQIARLKGAKVIGIAGGPKKCRTVVETFGFDACLDHKDPGFAEKLKQAVPDGIDVYYENVGGKVFDAVLPLLNVHARVPVCGLIASYNATGLPDGPDRLPLLAGILLRQRIRMQGFIISDHYAGEFADFERDMAGWVKAGEVKIIEDVVDGLENAPDAFIGLLEGKNFGKLVVRIGED</sequence>
<comment type="similarity">
    <text evidence="1">Belongs to the glycosyl hydrolase 3 family.</text>
</comment>
<protein>
    <submittedName>
        <fullName evidence="5">NADP-dependent oxidoreductase</fullName>
    </submittedName>
</protein>
<dbReference type="PANTHER" id="PTHR43205:SF7">
    <property type="entry name" value="PROSTAGLANDIN REDUCTASE 1"/>
    <property type="match status" value="1"/>
</dbReference>
<dbReference type="InterPro" id="IPR019800">
    <property type="entry name" value="Glyco_hydro_3_AS"/>
</dbReference>
<evidence type="ECO:0000313" key="6">
    <source>
        <dbReference type="Proteomes" id="UP000298179"/>
    </source>
</evidence>
<feature type="domain" description="Enoyl reductase (ER)" evidence="4">
    <location>
        <begin position="17"/>
        <end position="335"/>
    </location>
</feature>